<evidence type="ECO:0000313" key="2">
    <source>
        <dbReference type="EMBL" id="KAF9325670.1"/>
    </source>
</evidence>
<dbReference type="EMBL" id="JAAAUY010000889">
    <property type="protein sequence ID" value="KAF9325670.1"/>
    <property type="molecule type" value="Genomic_DNA"/>
</dbReference>
<dbReference type="SMART" id="SM01100">
    <property type="entry name" value="CRAL_TRIO_N"/>
    <property type="match status" value="1"/>
</dbReference>
<gene>
    <name evidence="2" type="ORF">BG006_010841</name>
</gene>
<dbReference type="InterPro" id="IPR011074">
    <property type="entry name" value="CRAL/TRIO_N_dom"/>
</dbReference>
<dbReference type="InterPro" id="IPR036865">
    <property type="entry name" value="CRAL-TRIO_dom_sf"/>
</dbReference>
<dbReference type="SUPFAM" id="SSF52087">
    <property type="entry name" value="CRAL/TRIO domain"/>
    <property type="match status" value="1"/>
</dbReference>
<dbReference type="Pfam" id="PF00650">
    <property type="entry name" value="CRAL_TRIO"/>
    <property type="match status" value="1"/>
</dbReference>
<comment type="caution">
    <text evidence="2">The sequence shown here is derived from an EMBL/GenBank/DDBJ whole genome shotgun (WGS) entry which is preliminary data.</text>
</comment>
<dbReference type="Gene3D" id="3.40.525.10">
    <property type="entry name" value="CRAL-TRIO lipid binding domain"/>
    <property type="match status" value="1"/>
</dbReference>
<dbReference type="SMART" id="SM00516">
    <property type="entry name" value="SEC14"/>
    <property type="match status" value="1"/>
</dbReference>
<evidence type="ECO:0000259" key="1">
    <source>
        <dbReference type="PROSITE" id="PS50191"/>
    </source>
</evidence>
<dbReference type="Pfam" id="PF03765">
    <property type="entry name" value="CRAL_TRIO_N"/>
    <property type="match status" value="1"/>
</dbReference>
<dbReference type="AlphaFoldDB" id="A0A9P5SCR6"/>
<organism evidence="2 3">
    <name type="scientific">Podila minutissima</name>
    <dbReference type="NCBI Taxonomy" id="64525"/>
    <lineage>
        <taxon>Eukaryota</taxon>
        <taxon>Fungi</taxon>
        <taxon>Fungi incertae sedis</taxon>
        <taxon>Mucoromycota</taxon>
        <taxon>Mortierellomycotina</taxon>
        <taxon>Mortierellomycetes</taxon>
        <taxon>Mortierellales</taxon>
        <taxon>Mortierellaceae</taxon>
        <taxon>Podila</taxon>
    </lineage>
</organism>
<name>A0A9P5SCR6_9FUNG</name>
<dbReference type="SUPFAM" id="SSF46938">
    <property type="entry name" value="CRAL/TRIO N-terminal domain"/>
    <property type="match status" value="1"/>
</dbReference>
<dbReference type="PROSITE" id="PS50191">
    <property type="entry name" value="CRAL_TRIO"/>
    <property type="match status" value="1"/>
</dbReference>
<reference evidence="2" key="1">
    <citation type="journal article" date="2020" name="Fungal Divers.">
        <title>Resolving the Mortierellaceae phylogeny through synthesis of multi-gene phylogenetics and phylogenomics.</title>
        <authorList>
            <person name="Vandepol N."/>
            <person name="Liber J."/>
            <person name="Desiro A."/>
            <person name="Na H."/>
            <person name="Kennedy M."/>
            <person name="Barry K."/>
            <person name="Grigoriev I.V."/>
            <person name="Miller A.N."/>
            <person name="O'Donnell K."/>
            <person name="Stajich J.E."/>
            <person name="Bonito G."/>
        </authorList>
    </citation>
    <scope>NUCLEOTIDE SEQUENCE</scope>
    <source>
        <strain evidence="2">NVP1</strain>
    </source>
</reference>
<sequence length="442" mass="50074">MTKLAKGDILTAPGTGHIGCLTPNQKKTLKEVWSIIFSIADSGEAVLPSEMMHEVQKEANSGKGAQSATVQAASKAGWFSNNKAAKAEEDAKAAGYGAGMAKISLSDLGLSVDQLRPILWDNAMGDHPDSLLLRFVRARKWNVVNSLNMLFKAFKWRLDEDISAVKYSSDDKLDSQHPKFFEQLESGKFYINGTDKDGRIVAYLNVRLHKPNDQPAKTLEKLTVYVMEAGRVLLECPVETVCLVFDLTGFSLANMDFNMVKYLVTVFEAYYPESLGRIIIHCAPFVFWGVWKVIQPWLDPVVAAKVCFTRNDNELTQYIDANHLPVQYKSGKDKFKYKYIRAQPGENKRLEDTETKEKLVAEWKKTFWKFEALTREWIAVGTPEAKSARTEAEIEAEREQVAKDLRVAFFKMDPYIRARNMFHRSTPQVAQDDGSVKWTYNN</sequence>
<dbReference type="InterPro" id="IPR036273">
    <property type="entry name" value="CRAL/TRIO_N_dom_sf"/>
</dbReference>
<dbReference type="PANTHER" id="PTHR46590:SF1">
    <property type="entry name" value="PHOSPHATIDYLINOSITOL TRANSFER PROTEIN CSR1"/>
    <property type="match status" value="1"/>
</dbReference>
<feature type="domain" description="CRAL-TRIO" evidence="1">
    <location>
        <begin position="177"/>
        <end position="336"/>
    </location>
</feature>
<accession>A0A9P5SCR6</accession>
<evidence type="ECO:0000313" key="3">
    <source>
        <dbReference type="Proteomes" id="UP000696485"/>
    </source>
</evidence>
<protein>
    <recommendedName>
        <fullName evidence="1">CRAL-TRIO domain-containing protein</fullName>
    </recommendedName>
</protein>
<keyword evidence="3" id="KW-1185">Reference proteome</keyword>
<dbReference type="CDD" id="cd00170">
    <property type="entry name" value="SEC14"/>
    <property type="match status" value="1"/>
</dbReference>
<dbReference type="InterPro" id="IPR001251">
    <property type="entry name" value="CRAL-TRIO_dom"/>
</dbReference>
<proteinExistence type="predicted"/>
<dbReference type="PANTHER" id="PTHR46590">
    <property type="entry name" value="PHOSPHATIDYLINOSITOL TRANSFER PROTEIN CSR1-RELATED"/>
    <property type="match status" value="1"/>
</dbReference>
<dbReference type="InterPro" id="IPR052432">
    <property type="entry name" value="PITP/CRAL-TRIO"/>
</dbReference>
<dbReference type="Proteomes" id="UP000696485">
    <property type="component" value="Unassembled WGS sequence"/>
</dbReference>